<dbReference type="InterPro" id="IPR001223">
    <property type="entry name" value="Glyco_hydro18_cat"/>
</dbReference>
<feature type="compositionally biased region" description="Pro residues" evidence="1">
    <location>
        <begin position="57"/>
        <end position="67"/>
    </location>
</feature>
<dbReference type="PROSITE" id="PS51910">
    <property type="entry name" value="GH18_2"/>
    <property type="match status" value="1"/>
</dbReference>
<dbReference type="InterPro" id="IPR017853">
    <property type="entry name" value="GH"/>
</dbReference>
<evidence type="ECO:0000259" key="2">
    <source>
        <dbReference type="PROSITE" id="PS51910"/>
    </source>
</evidence>
<evidence type="ECO:0000313" key="4">
    <source>
        <dbReference type="Proteomes" id="UP001172155"/>
    </source>
</evidence>
<evidence type="ECO:0000313" key="3">
    <source>
        <dbReference type="EMBL" id="KAK0752222.1"/>
    </source>
</evidence>
<dbReference type="AlphaFoldDB" id="A0AA40KB57"/>
<feature type="region of interest" description="Disordered" evidence="1">
    <location>
        <begin position="326"/>
        <end position="353"/>
    </location>
</feature>
<keyword evidence="4" id="KW-1185">Reference proteome</keyword>
<dbReference type="GO" id="GO:0016787">
    <property type="term" value="F:hydrolase activity"/>
    <property type="evidence" value="ECO:0007669"/>
    <property type="project" value="UniProtKB-KW"/>
</dbReference>
<dbReference type="Proteomes" id="UP001172155">
    <property type="component" value="Unassembled WGS sequence"/>
</dbReference>
<protein>
    <submittedName>
        <fullName evidence="3">Glycoside hydrolase family 18 protein</fullName>
    </submittedName>
</protein>
<dbReference type="Pfam" id="PF00704">
    <property type="entry name" value="Glyco_hydro_18"/>
    <property type="match status" value="1"/>
</dbReference>
<feature type="region of interest" description="Disordered" evidence="1">
    <location>
        <begin position="55"/>
        <end position="74"/>
    </location>
</feature>
<proteinExistence type="predicted"/>
<name>A0AA40KB57_9PEZI</name>
<evidence type="ECO:0000256" key="1">
    <source>
        <dbReference type="SAM" id="MobiDB-lite"/>
    </source>
</evidence>
<dbReference type="EMBL" id="JAUKUD010000002">
    <property type="protein sequence ID" value="KAK0752222.1"/>
    <property type="molecule type" value="Genomic_DNA"/>
</dbReference>
<dbReference type="Gene3D" id="3.20.20.80">
    <property type="entry name" value="Glycosidases"/>
    <property type="match status" value="1"/>
</dbReference>
<comment type="caution">
    <text evidence="3">The sequence shown here is derived from an EMBL/GenBank/DDBJ whole genome shotgun (WGS) entry which is preliminary data.</text>
</comment>
<keyword evidence="3" id="KW-0378">Hydrolase</keyword>
<accession>A0AA40KB57</accession>
<dbReference type="GO" id="GO:0005975">
    <property type="term" value="P:carbohydrate metabolic process"/>
    <property type="evidence" value="ECO:0007669"/>
    <property type="project" value="InterPro"/>
</dbReference>
<gene>
    <name evidence="3" type="ORF">B0T18DRAFT_317244</name>
</gene>
<feature type="domain" description="GH18" evidence="2">
    <location>
        <begin position="10"/>
        <end position="303"/>
    </location>
</feature>
<sequence>MAPIPPNHLPRIIVYHQTHHDPDTGAHISILPLITRPGIRLTHLILAAVHINEDPEAAPPTNPPSPPQLTLNDHPPSHPRFLPLFSELRTLQRHSIPILALLGGAARGTFSRLDGPPSQFETYYQPLAAFLRNHHLDGVDLDVEEPMSLAGIIRLIDRLRADFGAGFIITLAPVAAALVSGGGNLSGFGYADLERERGGEVAWYNAQFYCGWGEVWRRGMWEAVVGGSCGGWGRGRVVVGLVTRWNGGGWVPWEVLAGVLMARAGEGGAFGGVMGWEYFNSLPGGRAAPWEWAAWMTVLLGGGETQQAIIGGGDGEVTKGVIDAASEADPDEDGRPAVVPGDFAYHSDGLEEE</sequence>
<organism evidence="3 4">
    <name type="scientific">Schizothecium vesticola</name>
    <dbReference type="NCBI Taxonomy" id="314040"/>
    <lineage>
        <taxon>Eukaryota</taxon>
        <taxon>Fungi</taxon>
        <taxon>Dikarya</taxon>
        <taxon>Ascomycota</taxon>
        <taxon>Pezizomycotina</taxon>
        <taxon>Sordariomycetes</taxon>
        <taxon>Sordariomycetidae</taxon>
        <taxon>Sordariales</taxon>
        <taxon>Schizotheciaceae</taxon>
        <taxon>Schizothecium</taxon>
    </lineage>
</organism>
<reference evidence="3" key="1">
    <citation type="submission" date="2023-06" db="EMBL/GenBank/DDBJ databases">
        <title>Genome-scale phylogeny and comparative genomics of the fungal order Sordariales.</title>
        <authorList>
            <consortium name="Lawrence Berkeley National Laboratory"/>
            <person name="Hensen N."/>
            <person name="Bonometti L."/>
            <person name="Westerberg I."/>
            <person name="Brannstrom I.O."/>
            <person name="Guillou S."/>
            <person name="Cros-Aarteil S."/>
            <person name="Calhoun S."/>
            <person name="Haridas S."/>
            <person name="Kuo A."/>
            <person name="Mondo S."/>
            <person name="Pangilinan J."/>
            <person name="Riley R."/>
            <person name="LaButti K."/>
            <person name="Andreopoulos B."/>
            <person name="Lipzen A."/>
            <person name="Chen C."/>
            <person name="Yanf M."/>
            <person name="Daum C."/>
            <person name="Ng V."/>
            <person name="Clum A."/>
            <person name="Steindorff A."/>
            <person name="Ohm R."/>
            <person name="Martin F."/>
            <person name="Silar P."/>
            <person name="Natvig D."/>
            <person name="Lalanne C."/>
            <person name="Gautier V."/>
            <person name="Ament-velasquez S.L."/>
            <person name="Kruys A."/>
            <person name="Hutchinson M.I."/>
            <person name="Powell A.J."/>
            <person name="Barry K."/>
            <person name="Miller A.N."/>
            <person name="Grigoriev I.V."/>
            <person name="Debuchy R."/>
            <person name="Gladieux P."/>
            <person name="Thoren M.H."/>
            <person name="Johannesson H."/>
        </authorList>
    </citation>
    <scope>NUCLEOTIDE SEQUENCE</scope>
    <source>
        <strain evidence="3">SMH3187-1</strain>
    </source>
</reference>
<dbReference type="SUPFAM" id="SSF51445">
    <property type="entry name" value="(Trans)glycosidases"/>
    <property type="match status" value="1"/>
</dbReference>